<comment type="caution">
    <text evidence="5">The sequence shown here is derived from an EMBL/GenBank/DDBJ whole genome shotgun (WGS) entry which is preliminary data.</text>
</comment>
<name>A0ABS4G0J1_9CLOT</name>
<dbReference type="Proteomes" id="UP001519271">
    <property type="component" value="Unassembled WGS sequence"/>
</dbReference>
<dbReference type="EMBL" id="JAGGKC010000003">
    <property type="protein sequence ID" value="MBP1918052.1"/>
    <property type="molecule type" value="Genomic_DNA"/>
</dbReference>
<dbReference type="Pfam" id="PF02541">
    <property type="entry name" value="Ppx-GppA"/>
    <property type="match status" value="1"/>
</dbReference>
<keyword evidence="6" id="KW-1185">Reference proteome</keyword>
<evidence type="ECO:0000313" key="6">
    <source>
        <dbReference type="Proteomes" id="UP001519271"/>
    </source>
</evidence>
<dbReference type="PANTHER" id="PTHR30005:SF0">
    <property type="entry name" value="RETROGRADE REGULATION PROTEIN 2"/>
    <property type="match status" value="1"/>
</dbReference>
<comment type="similarity">
    <text evidence="1">Belongs to the GppA/Ppx family.</text>
</comment>
<dbReference type="GO" id="GO:0004309">
    <property type="term" value="F:exopolyphosphatase activity"/>
    <property type="evidence" value="ECO:0007669"/>
    <property type="project" value="UniProtKB-EC"/>
</dbReference>
<dbReference type="InterPro" id="IPR048950">
    <property type="entry name" value="Ppx_GppA_C"/>
</dbReference>
<dbReference type="InterPro" id="IPR050273">
    <property type="entry name" value="GppA/Ppx_hydrolase"/>
</dbReference>
<dbReference type="InterPro" id="IPR003695">
    <property type="entry name" value="Ppx_GppA_N"/>
</dbReference>
<evidence type="ECO:0000313" key="5">
    <source>
        <dbReference type="EMBL" id="MBP1918052.1"/>
    </source>
</evidence>
<feature type="domain" description="Ppx/GppA phosphatase C-terminal" evidence="4">
    <location>
        <begin position="323"/>
        <end position="421"/>
    </location>
</feature>
<dbReference type="SUPFAM" id="SSF109604">
    <property type="entry name" value="HD-domain/PDEase-like"/>
    <property type="match status" value="1"/>
</dbReference>
<sequence length="518" mass="58535">MENMVEEKKAEKLGVIDLGANTMRLVIWEVTDEGVVNLLDELRETVRMAEDIDILGIVSETKIGEILSVLKRFQVLMNAMEVTETIAVASDTLRRADNSDEVVSRIKDEVGIDVRILLGIEEAYLDYEGIVNSMKVRNSLVVDIGGASTELLWIKNGEMKESTSIPVGTLNLTRKYGLNDVVSPKNHIDLEDYLAEVISKVPWIGTNFFNDIIAVGGSARTIAKVDMKKKRYPLSILHNYTLYDSDVTSLYVTCMAKNQKQRQMIEGLSKDRSDIILGALAIMASILKSTGIQNVRISGKGIREGVLYDYVRTKHLLYSEMLDRSIQNIMKKHDVDQSHAEAVYYLTEKIFAGLKPLHKLGKEYDDILKTSCMLHDVGMSIRYYDHEKHSFYIIINSEINGMSHKDVLLSAFAAGYHRNFSYEISNINFGQILNRLDINSVEKLGVCISIAECLDRSLSGLVYDLSVEIDEDTVRIIPYSEFDLTLEIFEAMRVAERFKGIFKKDLCIVHRNSPCSQE</sequence>
<proteinExistence type="inferred from homology"/>
<dbReference type="CDD" id="cd24052">
    <property type="entry name" value="ASKHA_NBD_HpPPX-GppA-like"/>
    <property type="match status" value="1"/>
</dbReference>
<protein>
    <submittedName>
        <fullName evidence="5">Exopolyphosphatase/guanosine-5'-triphosphate, 3'-diphosphate pyrophosphatase</fullName>
        <ecNumber evidence="5">3.6.1.11</ecNumber>
        <ecNumber evidence="5">3.6.1.40</ecNumber>
    </submittedName>
</protein>
<feature type="domain" description="Ppx/GppA phosphatase N-terminal" evidence="3">
    <location>
        <begin position="31"/>
        <end position="311"/>
    </location>
</feature>
<dbReference type="InterPro" id="IPR043129">
    <property type="entry name" value="ATPase_NBD"/>
</dbReference>
<dbReference type="EC" id="3.6.1.40" evidence="5"/>
<evidence type="ECO:0000259" key="3">
    <source>
        <dbReference type="Pfam" id="PF02541"/>
    </source>
</evidence>
<dbReference type="PANTHER" id="PTHR30005">
    <property type="entry name" value="EXOPOLYPHOSPHATASE"/>
    <property type="match status" value="1"/>
</dbReference>
<dbReference type="SUPFAM" id="SSF53067">
    <property type="entry name" value="Actin-like ATPase domain"/>
    <property type="match status" value="2"/>
</dbReference>
<evidence type="ECO:0000256" key="1">
    <source>
        <dbReference type="ARBA" id="ARBA00007125"/>
    </source>
</evidence>
<dbReference type="Gene3D" id="3.30.420.40">
    <property type="match status" value="1"/>
</dbReference>
<dbReference type="InterPro" id="IPR030673">
    <property type="entry name" value="PyroPPase_GppA_Ppx"/>
</dbReference>
<reference evidence="5 6" key="1">
    <citation type="submission" date="2021-03" db="EMBL/GenBank/DDBJ databases">
        <title>Genomic Encyclopedia of Type Strains, Phase IV (KMG-IV): sequencing the most valuable type-strain genomes for metagenomic binning, comparative biology and taxonomic classification.</title>
        <authorList>
            <person name="Goeker M."/>
        </authorList>
    </citation>
    <scope>NUCLEOTIDE SEQUENCE [LARGE SCALE GENOMIC DNA]</scope>
    <source>
        <strain evidence="5 6">DSM 6139</strain>
    </source>
</reference>
<organism evidence="5 6">
    <name type="scientific">Youngiibacter multivorans</name>
    <dbReference type="NCBI Taxonomy" id="937251"/>
    <lineage>
        <taxon>Bacteria</taxon>
        <taxon>Bacillati</taxon>
        <taxon>Bacillota</taxon>
        <taxon>Clostridia</taxon>
        <taxon>Eubacteriales</taxon>
        <taxon>Clostridiaceae</taxon>
        <taxon>Youngiibacter</taxon>
    </lineage>
</organism>
<dbReference type="PIRSF" id="PIRSF001267">
    <property type="entry name" value="Pyrophosphatase_GppA_Ppx"/>
    <property type="match status" value="1"/>
</dbReference>
<dbReference type="Gene3D" id="1.10.3210.10">
    <property type="entry name" value="Hypothetical protein af1432"/>
    <property type="match status" value="1"/>
</dbReference>
<dbReference type="GO" id="GO:0008894">
    <property type="term" value="F:guanosine-5'-triphosphate,3'-diphosphate diphosphatase activity"/>
    <property type="evidence" value="ECO:0007669"/>
    <property type="project" value="UniProtKB-EC"/>
</dbReference>
<dbReference type="Gene3D" id="3.30.420.150">
    <property type="entry name" value="Exopolyphosphatase. Domain 2"/>
    <property type="match status" value="1"/>
</dbReference>
<gene>
    <name evidence="5" type="ORF">J2Z34_000523</name>
</gene>
<accession>A0ABS4G0J1</accession>
<dbReference type="RefSeq" id="WP_209458300.1">
    <property type="nucleotide sequence ID" value="NZ_JAGGKC010000003.1"/>
</dbReference>
<dbReference type="Pfam" id="PF21447">
    <property type="entry name" value="Ppx-GppA_III"/>
    <property type="match status" value="1"/>
</dbReference>
<keyword evidence="2 5" id="KW-0378">Hydrolase</keyword>
<dbReference type="EC" id="3.6.1.11" evidence="5"/>
<evidence type="ECO:0000256" key="2">
    <source>
        <dbReference type="ARBA" id="ARBA00022801"/>
    </source>
</evidence>
<evidence type="ECO:0000259" key="4">
    <source>
        <dbReference type="Pfam" id="PF21447"/>
    </source>
</evidence>